<evidence type="ECO:0000313" key="4">
    <source>
        <dbReference type="Proteomes" id="UP001142055"/>
    </source>
</evidence>
<feature type="signal peptide" evidence="2">
    <location>
        <begin position="1"/>
        <end position="21"/>
    </location>
</feature>
<reference evidence="3" key="1">
    <citation type="submission" date="2022-12" db="EMBL/GenBank/DDBJ databases">
        <title>Genome assemblies of Blomia tropicalis.</title>
        <authorList>
            <person name="Cui Y."/>
        </authorList>
    </citation>
    <scope>NUCLEOTIDE SEQUENCE</scope>
    <source>
        <tissue evidence="3">Adult mites</tissue>
    </source>
</reference>
<feature type="chain" id="PRO_5040166818" evidence="2">
    <location>
        <begin position="22"/>
        <end position="234"/>
    </location>
</feature>
<dbReference type="Proteomes" id="UP001142055">
    <property type="component" value="Chromosome 2"/>
</dbReference>
<gene>
    <name evidence="3" type="ORF">RDWZM_006841</name>
</gene>
<dbReference type="OrthoDB" id="6424205at2759"/>
<dbReference type="AlphaFoldDB" id="A0A9Q0M901"/>
<evidence type="ECO:0000313" key="3">
    <source>
        <dbReference type="EMBL" id="KAJ6221029.1"/>
    </source>
</evidence>
<keyword evidence="2" id="KW-0732">Signal</keyword>
<name>A0A9Q0M901_BLOTA</name>
<keyword evidence="4" id="KW-1185">Reference proteome</keyword>
<protein>
    <submittedName>
        <fullName evidence="3">Uncharacterized protein</fullName>
    </submittedName>
</protein>
<proteinExistence type="predicted"/>
<sequence length="234" mass="25969">MDSHLTLLLLTLSCVLCSSLAWNSEIGQQTTNSIGDSNDPMEKRQLVPMPRIGRSTYPKRASLIPAPRIGRSDAKQQSTKASNAIDCNANPEMCENASGVYGGGAEDLVEPIDIQMRAAFIPRLGKRRIYMEEDTSNRVPEVNMENGGKMYHKLMLIPGFGYVDTETLGNNNDIESNDDLNDSNVQQQQQQRNSMLRALLLDNMKRAIPYTPRIGRAVFAPRIGKKATFVPRIG</sequence>
<organism evidence="3 4">
    <name type="scientific">Blomia tropicalis</name>
    <name type="common">Mite</name>
    <dbReference type="NCBI Taxonomy" id="40697"/>
    <lineage>
        <taxon>Eukaryota</taxon>
        <taxon>Metazoa</taxon>
        <taxon>Ecdysozoa</taxon>
        <taxon>Arthropoda</taxon>
        <taxon>Chelicerata</taxon>
        <taxon>Arachnida</taxon>
        <taxon>Acari</taxon>
        <taxon>Acariformes</taxon>
        <taxon>Sarcoptiformes</taxon>
        <taxon>Astigmata</taxon>
        <taxon>Glycyphagoidea</taxon>
        <taxon>Echimyopodidae</taxon>
        <taxon>Blomia</taxon>
    </lineage>
</organism>
<feature type="region of interest" description="Disordered" evidence="1">
    <location>
        <begin position="170"/>
        <end position="191"/>
    </location>
</feature>
<evidence type="ECO:0000256" key="2">
    <source>
        <dbReference type="SAM" id="SignalP"/>
    </source>
</evidence>
<evidence type="ECO:0000256" key="1">
    <source>
        <dbReference type="SAM" id="MobiDB-lite"/>
    </source>
</evidence>
<dbReference type="OMA" id="PEMCENA"/>
<accession>A0A9Q0M901</accession>
<dbReference type="EMBL" id="JAPWDV010000002">
    <property type="protein sequence ID" value="KAJ6221029.1"/>
    <property type="molecule type" value="Genomic_DNA"/>
</dbReference>
<comment type="caution">
    <text evidence="3">The sequence shown here is derived from an EMBL/GenBank/DDBJ whole genome shotgun (WGS) entry which is preliminary data.</text>
</comment>